<evidence type="ECO:0000313" key="3">
    <source>
        <dbReference type="EMBL" id="RAJ10336.1"/>
    </source>
</evidence>
<sequence>MKIEKNKIVFGSVILVIVLFIGGYTMLVINNGDETEESLEQTEVPQLEEQQNEYKSKLEAVDNIPEERVKNAPSVYDERFLDSTGLYDPDFLDRDKQRIVDSIYSQGRIDYSESRYRKVETKKAKVVAPIEKDTIELEAELPISTKELALEHQLFFAADPKSNPISLALDPPVVKVEVDGSQVVRAYSRLQLRLLQEVQLGNTKIPKNTLIYGIVSFKPNRTLLKIDNINHIPVELKAFDLQDGLEGIYVENSFRGEVANEVVDDVLDDINIVGVPQVSGIKKVFQRTNRRTKVAVLNNYKLILKAPMGQ</sequence>
<name>A0A327R0C7_9FLAO</name>
<dbReference type="Pfam" id="PF12508">
    <property type="entry name" value="Transposon_TraM"/>
    <property type="match status" value="1"/>
</dbReference>
<dbReference type="OrthoDB" id="1409065at2"/>
<keyword evidence="1" id="KW-0472">Membrane</keyword>
<gene>
    <name evidence="3" type="ORF">LV92_03085</name>
</gene>
<accession>A0A327R0C7</accession>
<keyword evidence="4" id="KW-1185">Reference proteome</keyword>
<keyword evidence="1" id="KW-0812">Transmembrane</keyword>
<dbReference type="Proteomes" id="UP000249696">
    <property type="component" value="Unassembled WGS sequence"/>
</dbReference>
<dbReference type="RefSeq" id="WP_111624458.1">
    <property type="nucleotide sequence ID" value="NZ_QLLN01000005.1"/>
</dbReference>
<dbReference type="AlphaFoldDB" id="A0A327R0C7"/>
<feature type="domain" description="Conjugative transposon TraM C-terminal" evidence="2">
    <location>
        <begin position="174"/>
        <end position="305"/>
    </location>
</feature>
<keyword evidence="1" id="KW-1133">Transmembrane helix</keyword>
<organism evidence="3 4">
    <name type="scientific">Arenibacter echinorum</name>
    <dbReference type="NCBI Taxonomy" id="440515"/>
    <lineage>
        <taxon>Bacteria</taxon>
        <taxon>Pseudomonadati</taxon>
        <taxon>Bacteroidota</taxon>
        <taxon>Flavobacteriia</taxon>
        <taxon>Flavobacteriales</taxon>
        <taxon>Flavobacteriaceae</taxon>
        <taxon>Arenibacter</taxon>
    </lineage>
</organism>
<evidence type="ECO:0000256" key="1">
    <source>
        <dbReference type="SAM" id="Phobius"/>
    </source>
</evidence>
<protein>
    <submittedName>
        <fullName evidence="3">Uncharacterized protein DUF3714</fullName>
    </submittedName>
</protein>
<dbReference type="InterPro" id="IPR055407">
    <property type="entry name" value="TraM_C"/>
</dbReference>
<evidence type="ECO:0000259" key="2">
    <source>
        <dbReference type="Pfam" id="PF12508"/>
    </source>
</evidence>
<feature type="transmembrane region" description="Helical" evidence="1">
    <location>
        <begin position="7"/>
        <end position="29"/>
    </location>
</feature>
<proteinExistence type="predicted"/>
<reference evidence="3 4" key="1">
    <citation type="submission" date="2018-06" db="EMBL/GenBank/DDBJ databases">
        <title>Genomic Encyclopedia of Archaeal and Bacterial Type Strains, Phase II (KMG-II): from individual species to whole genera.</title>
        <authorList>
            <person name="Goeker M."/>
        </authorList>
    </citation>
    <scope>NUCLEOTIDE SEQUENCE [LARGE SCALE GENOMIC DNA]</scope>
    <source>
        <strain evidence="3 4">DSM 23522</strain>
    </source>
</reference>
<dbReference type="EMBL" id="QLLN01000005">
    <property type="protein sequence ID" value="RAJ10336.1"/>
    <property type="molecule type" value="Genomic_DNA"/>
</dbReference>
<evidence type="ECO:0000313" key="4">
    <source>
        <dbReference type="Proteomes" id="UP000249696"/>
    </source>
</evidence>
<comment type="caution">
    <text evidence="3">The sequence shown here is derived from an EMBL/GenBank/DDBJ whole genome shotgun (WGS) entry which is preliminary data.</text>
</comment>